<feature type="compositionally biased region" description="Acidic residues" evidence="7">
    <location>
        <begin position="214"/>
        <end position="225"/>
    </location>
</feature>
<dbReference type="PANTHER" id="PTHR16684:SF11">
    <property type="entry name" value="CENTROMERE PROTEIN C"/>
    <property type="match status" value="1"/>
</dbReference>
<sequence length="577" mass="63557">MPQTPRRSSITSASLRLARPHRPFNNDPNVGRKTGRPFREVARDEDGFEPFEHVVSQGDKFTPPRVEPQPVAHRKKRRKSSMPANDEDSDDDYGMQSMEIDSPLASAAQPISPARPRKSVSSRTLRYSDTYYDEIPSATTSGSARSRPSLPNRSRVSDATTRTSYATTYDDDDSSDGDNNAFDMGAGYDPPDDSADEMPPPPVPRRKSFSQMNQDDDDEESEEEQPAPPPPPTKKKGKEKAAPEPEPESEPEPEPDQDMEQDIANGMDDVEMEGPRSDDEPEEPQQSQKSQKRKKNSDAVSAKSSRSKKENRPIVEGVRRSSRPHIKPLEYWRGEKYVYGRTESAAPVLTAPIKEIRRVAPEPVQPLGQRRKRGISAKPRSKSAVAKGSASAVSTGPGAAGNPEEGWDDETDPFGLINDVDLGEEVKRRIVYTAKMVQTTPSANGEWAFDRIFSDANFMAAGMITLIPNGRKSTKPTKDNTYIFYVLEGAVNVRIHVQSAIVASGGMFMVPRGNTYFIENIADRETKLFFVQARKNVDPGESIVVQEGSGVSRRSSQGVISGTTDRSSGVGRRVAAS</sequence>
<dbReference type="Proteomes" id="UP000007431">
    <property type="component" value="Unassembled WGS sequence"/>
</dbReference>
<organism evidence="10">
    <name type="scientific">Schizophyllum commune (strain H4-8 / FGSC 9210)</name>
    <name type="common">Split gill fungus</name>
    <dbReference type="NCBI Taxonomy" id="578458"/>
    <lineage>
        <taxon>Eukaryota</taxon>
        <taxon>Fungi</taxon>
        <taxon>Dikarya</taxon>
        <taxon>Basidiomycota</taxon>
        <taxon>Agaricomycotina</taxon>
        <taxon>Agaricomycetes</taxon>
        <taxon>Agaricomycetidae</taxon>
        <taxon>Agaricales</taxon>
        <taxon>Schizophyllaceae</taxon>
        <taxon>Schizophyllum</taxon>
    </lineage>
</organism>
<comment type="function">
    <text evidence="5">Component of the kinetochore, a multiprotein complex that assembles on centromeric DNA and attaches chromosomes to spindle microtubules, mediating chromosome segregation and sister chromatid segregation during meiosis and mitosis. Component of the inner kinetochore constitutive centromere-associated network (CCAN), which serves as a structural platform for outer kinetochore assembly.</text>
</comment>
<feature type="compositionally biased region" description="Polar residues" evidence="7">
    <location>
        <begin position="137"/>
        <end position="154"/>
    </location>
</feature>
<dbReference type="Pfam" id="PF11699">
    <property type="entry name" value="CENP-C_C"/>
    <property type="match status" value="1"/>
</dbReference>
<dbReference type="eggNOG" id="ENOG502S47H">
    <property type="taxonomic scope" value="Eukaryota"/>
</dbReference>
<dbReference type="InterPro" id="IPR011051">
    <property type="entry name" value="RmlC_Cupin_sf"/>
</dbReference>
<dbReference type="AlphaFoldDB" id="D8PUJ5"/>
<feature type="compositionally biased region" description="Low complexity" evidence="7">
    <location>
        <begin position="157"/>
        <end position="168"/>
    </location>
</feature>
<keyword evidence="3" id="KW-0238">DNA-binding</keyword>
<proteinExistence type="inferred from homology"/>
<evidence type="ECO:0000256" key="2">
    <source>
        <dbReference type="ARBA" id="ARBA00010291"/>
    </source>
</evidence>
<feature type="region of interest" description="Disordered" evidence="7">
    <location>
        <begin position="367"/>
        <end position="411"/>
    </location>
</feature>
<dbReference type="InterPro" id="IPR025974">
    <property type="entry name" value="Mif2/CENP-C_cupin"/>
</dbReference>
<evidence type="ECO:0000313" key="10">
    <source>
        <dbReference type="Proteomes" id="UP000007431"/>
    </source>
</evidence>
<feature type="compositionally biased region" description="Low complexity" evidence="7">
    <location>
        <begin position="546"/>
        <end position="562"/>
    </location>
</feature>
<evidence type="ECO:0000256" key="3">
    <source>
        <dbReference type="ARBA" id="ARBA00023125"/>
    </source>
</evidence>
<gene>
    <name evidence="9" type="ORF">SCHCODRAFT_255842</name>
</gene>
<dbReference type="GO" id="GO:0051382">
    <property type="term" value="P:kinetochore assembly"/>
    <property type="evidence" value="ECO:0007669"/>
    <property type="project" value="InterPro"/>
</dbReference>
<keyword evidence="10" id="KW-1185">Reference proteome</keyword>
<evidence type="ECO:0000256" key="1">
    <source>
        <dbReference type="ARBA" id="ARBA00004123"/>
    </source>
</evidence>
<dbReference type="GeneID" id="9587213"/>
<dbReference type="InParanoid" id="D8PUJ5"/>
<dbReference type="GO" id="GO:0005634">
    <property type="term" value="C:nucleus"/>
    <property type="evidence" value="ECO:0007669"/>
    <property type="project" value="UniProtKB-SubCell"/>
</dbReference>
<dbReference type="EMBL" id="GL377303">
    <property type="protein sequence ID" value="EFJ00737.1"/>
    <property type="molecule type" value="Genomic_DNA"/>
</dbReference>
<evidence type="ECO:0000313" key="9">
    <source>
        <dbReference type="EMBL" id="EFJ00737.1"/>
    </source>
</evidence>
<dbReference type="InterPro" id="IPR014710">
    <property type="entry name" value="RmlC-like_jellyroll"/>
</dbReference>
<feature type="domain" description="Mif2/CENP-C cupin" evidence="8">
    <location>
        <begin position="448"/>
        <end position="532"/>
    </location>
</feature>
<dbReference type="GO" id="GO:0000776">
    <property type="term" value="C:kinetochore"/>
    <property type="evidence" value="ECO:0007669"/>
    <property type="project" value="InterPro"/>
</dbReference>
<evidence type="ECO:0000256" key="4">
    <source>
        <dbReference type="ARBA" id="ARBA00023242"/>
    </source>
</evidence>
<dbReference type="FunFam" id="2.60.120.10:FF:000033">
    <property type="entry name" value="Centromere protein C 1"/>
    <property type="match status" value="1"/>
</dbReference>
<evidence type="ECO:0000256" key="5">
    <source>
        <dbReference type="ARBA" id="ARBA00057947"/>
    </source>
</evidence>
<feature type="region of interest" description="Disordered" evidence="7">
    <location>
        <begin position="546"/>
        <end position="577"/>
    </location>
</feature>
<comment type="similarity">
    <text evidence="2">Belongs to the CENP-C/MIF2 family.</text>
</comment>
<dbReference type="VEuPathDB" id="FungiDB:SCHCODRAFT_02608472"/>
<evidence type="ECO:0000256" key="7">
    <source>
        <dbReference type="SAM" id="MobiDB-lite"/>
    </source>
</evidence>
<dbReference type="PANTHER" id="PTHR16684">
    <property type="entry name" value="CENTROMERE PROTEIN C"/>
    <property type="match status" value="1"/>
</dbReference>
<dbReference type="RefSeq" id="XP_003035639.1">
    <property type="nucleotide sequence ID" value="XM_003035593.1"/>
</dbReference>
<dbReference type="OMA" id="CHGRVQV"/>
<protein>
    <recommendedName>
        <fullName evidence="6">CENP-C homolog</fullName>
    </recommendedName>
</protein>
<dbReference type="GO" id="GO:0051455">
    <property type="term" value="P:spindle attachment to meiosis I kinetochore"/>
    <property type="evidence" value="ECO:0007669"/>
    <property type="project" value="TreeGrafter"/>
</dbReference>
<dbReference type="KEGG" id="scm:SCHCO_02608472"/>
<comment type="subcellular location">
    <subcellularLocation>
        <location evidence="1">Nucleus</location>
    </subcellularLocation>
</comment>
<dbReference type="CDD" id="cd06993">
    <property type="entry name" value="cupin_CENP-C_C"/>
    <property type="match status" value="1"/>
</dbReference>
<feature type="region of interest" description="Disordered" evidence="7">
    <location>
        <begin position="1"/>
        <end position="329"/>
    </location>
</feature>
<feature type="compositionally biased region" description="Acidic residues" evidence="7">
    <location>
        <begin position="245"/>
        <end position="261"/>
    </location>
</feature>
<dbReference type="GO" id="GO:0019237">
    <property type="term" value="F:centromeric DNA binding"/>
    <property type="evidence" value="ECO:0007669"/>
    <property type="project" value="InterPro"/>
</dbReference>
<feature type="compositionally biased region" description="Basic and acidic residues" evidence="7">
    <location>
        <begin position="307"/>
        <end position="319"/>
    </location>
</feature>
<dbReference type="STRING" id="578458.D8PUJ5"/>
<dbReference type="SUPFAM" id="SSF51182">
    <property type="entry name" value="RmlC-like cupins"/>
    <property type="match status" value="1"/>
</dbReference>
<feature type="compositionally biased region" description="Low complexity" evidence="7">
    <location>
        <begin position="382"/>
        <end position="394"/>
    </location>
</feature>
<dbReference type="InterPro" id="IPR028386">
    <property type="entry name" value="CENP-C/Mif2/cnp3"/>
</dbReference>
<evidence type="ECO:0000259" key="8">
    <source>
        <dbReference type="Pfam" id="PF11699"/>
    </source>
</evidence>
<dbReference type="Gene3D" id="2.60.120.10">
    <property type="entry name" value="Jelly Rolls"/>
    <property type="match status" value="1"/>
</dbReference>
<feature type="compositionally biased region" description="Polar residues" evidence="7">
    <location>
        <begin position="1"/>
        <end position="14"/>
    </location>
</feature>
<feature type="compositionally biased region" description="Basic residues" evidence="7">
    <location>
        <begin position="369"/>
        <end position="381"/>
    </location>
</feature>
<accession>D8PUJ5</accession>
<evidence type="ECO:0000256" key="6">
    <source>
        <dbReference type="ARBA" id="ARBA00075033"/>
    </source>
</evidence>
<dbReference type="OrthoDB" id="1939643at2759"/>
<name>D8PUJ5_SCHCM</name>
<keyword evidence="4" id="KW-0539">Nucleus</keyword>
<dbReference type="GO" id="GO:0051315">
    <property type="term" value="P:attachment of mitotic spindle microtubules to kinetochore"/>
    <property type="evidence" value="ECO:0007669"/>
    <property type="project" value="TreeGrafter"/>
</dbReference>
<reference evidence="9 10" key="1">
    <citation type="journal article" date="2010" name="Nat. Biotechnol.">
        <title>Genome sequence of the model mushroom Schizophyllum commune.</title>
        <authorList>
            <person name="Ohm R.A."/>
            <person name="de Jong J.F."/>
            <person name="Lugones L.G."/>
            <person name="Aerts A."/>
            <person name="Kothe E."/>
            <person name="Stajich J.E."/>
            <person name="de Vries R.P."/>
            <person name="Record E."/>
            <person name="Levasseur A."/>
            <person name="Baker S.E."/>
            <person name="Bartholomew K.A."/>
            <person name="Coutinho P.M."/>
            <person name="Erdmann S."/>
            <person name="Fowler T.J."/>
            <person name="Gathman A.C."/>
            <person name="Lombard V."/>
            <person name="Henrissat B."/>
            <person name="Knabe N."/>
            <person name="Kuees U."/>
            <person name="Lilly W.W."/>
            <person name="Lindquist E."/>
            <person name="Lucas S."/>
            <person name="Magnuson J.K."/>
            <person name="Piumi F."/>
            <person name="Raudaskoski M."/>
            <person name="Salamov A."/>
            <person name="Schmutz J."/>
            <person name="Schwarze F.W.M.R."/>
            <person name="vanKuyk P.A."/>
            <person name="Horton J.S."/>
            <person name="Grigoriev I.V."/>
            <person name="Woesten H.A.B."/>
        </authorList>
    </citation>
    <scope>NUCLEOTIDE SEQUENCE [LARGE SCALE GENOMIC DNA]</scope>
    <source>
        <strain evidence="10">H4-8 / FGSC 9210</strain>
    </source>
</reference>
<dbReference type="HOGENOM" id="CLU_022335_0_0_1"/>